<reference evidence="1 2" key="1">
    <citation type="journal article" date="2021" name="Arch. Microbiol.">
        <title>Harenicola maris gen. nov., sp. nov. isolated from the Sea of Japan shallow sediments.</title>
        <authorList>
            <person name="Romanenko L.A."/>
            <person name="Kurilenko V.V."/>
            <person name="Chernysheva N.Y."/>
            <person name="Tekutyeva L.A."/>
            <person name="Velansky P.V."/>
            <person name="Svetashev V.I."/>
            <person name="Isaeva M.P."/>
        </authorList>
    </citation>
    <scope>NUCLEOTIDE SEQUENCE [LARGE SCALE GENOMIC DNA]</scope>
    <source>
        <strain evidence="1 2">KMM 3653</strain>
    </source>
</reference>
<dbReference type="RefSeq" id="WP_327792569.1">
    <property type="nucleotide sequence ID" value="NZ_JADQAZ010000001.1"/>
</dbReference>
<comment type="caution">
    <text evidence="1">The sequence shown here is derived from an EMBL/GenBank/DDBJ whole genome shotgun (WGS) entry which is preliminary data.</text>
</comment>
<proteinExistence type="predicted"/>
<protein>
    <submittedName>
        <fullName evidence="1">Molybdopterin-binding protein</fullName>
    </submittedName>
</protein>
<name>A0AAP2G2T6_9RHOB</name>
<dbReference type="Proteomes" id="UP001315686">
    <property type="component" value="Unassembled WGS sequence"/>
</dbReference>
<organism evidence="1 2">
    <name type="scientific">Harenicola maris</name>
    <dbReference type="NCBI Taxonomy" id="2841044"/>
    <lineage>
        <taxon>Bacteria</taxon>
        <taxon>Pseudomonadati</taxon>
        <taxon>Pseudomonadota</taxon>
        <taxon>Alphaproteobacteria</taxon>
        <taxon>Rhodobacterales</taxon>
        <taxon>Paracoccaceae</taxon>
        <taxon>Harenicola</taxon>
    </lineage>
</organism>
<sequence>MKFGPVPLAQAGGGILAHSLSLPGGRLRKGRVLGAADLAALGAAGIAQVVIARLEDGDMGEDAAALRLAQALTAGGPLRLGAAATGRVNIFADAPGVARVDPARITAANRVDPVISIATVPEWQRMEAGGMVGTVKIIAYGVAAARVEAAARAGQGGLSLCPLVRRRGVLIETELPGQAASDKGASVMAARMARLGGEMLGHVRVPHTQGAVAAALGEVEADVVFILTASATSDIGDVAPAALVQAGGRVETFGMPVDPGNLLFLGELSDVPVIGLPGCARSPALNGADWVMERVLCGVPVTQVDIMGMGVGGLLKEIPNRPQPRRG</sequence>
<accession>A0AAP2G2T6</accession>
<evidence type="ECO:0000313" key="1">
    <source>
        <dbReference type="EMBL" id="MBT0956365.1"/>
    </source>
</evidence>
<dbReference type="CDD" id="cd03522">
    <property type="entry name" value="MoeA_like"/>
    <property type="match status" value="1"/>
</dbReference>
<dbReference type="Gene3D" id="3.40.980.10">
    <property type="entry name" value="MoaB/Mog-like domain"/>
    <property type="match status" value="1"/>
</dbReference>
<evidence type="ECO:0000313" key="2">
    <source>
        <dbReference type="Proteomes" id="UP001315686"/>
    </source>
</evidence>
<dbReference type="AlphaFoldDB" id="A0AAP2G2T6"/>
<keyword evidence="2" id="KW-1185">Reference proteome</keyword>
<gene>
    <name evidence="1" type="ORF">IV417_03110</name>
</gene>
<dbReference type="InterPro" id="IPR036425">
    <property type="entry name" value="MoaB/Mog-like_dom_sf"/>
</dbReference>
<dbReference type="SUPFAM" id="SSF53218">
    <property type="entry name" value="Molybdenum cofactor biosynthesis proteins"/>
    <property type="match status" value="1"/>
</dbReference>
<dbReference type="EMBL" id="JADQAZ010000001">
    <property type="protein sequence ID" value="MBT0956365.1"/>
    <property type="molecule type" value="Genomic_DNA"/>
</dbReference>